<feature type="region of interest" description="Disordered" evidence="2">
    <location>
        <begin position="101"/>
        <end position="144"/>
    </location>
</feature>
<feature type="compositionally biased region" description="Polar residues" evidence="2">
    <location>
        <begin position="1"/>
        <end position="34"/>
    </location>
</feature>
<feature type="region of interest" description="Disordered" evidence="2">
    <location>
        <begin position="394"/>
        <end position="422"/>
    </location>
</feature>
<dbReference type="AlphaFoldDB" id="A0AA48QYL2"/>
<gene>
    <name evidence="3" type="ORF">CcaverHIS019_0703800</name>
</gene>
<name>A0AA48QYL2_9TREE</name>
<dbReference type="EMBL" id="AP028219">
    <property type="protein sequence ID" value="BEI94799.1"/>
    <property type="molecule type" value="Genomic_DNA"/>
</dbReference>
<evidence type="ECO:0000313" key="4">
    <source>
        <dbReference type="Proteomes" id="UP001233271"/>
    </source>
</evidence>
<feature type="compositionally biased region" description="Polar residues" evidence="2">
    <location>
        <begin position="126"/>
        <end position="144"/>
    </location>
</feature>
<feature type="region of interest" description="Disordered" evidence="2">
    <location>
        <begin position="1"/>
        <end position="81"/>
    </location>
</feature>
<sequence length="435" mass="48816">MVDNVNLNSPAPAISGSSPLSSVPKTNSTYSMTKANIPPKPVTEDFPSPSHIRTNRVIDVSHLTKDERKSHNRRSFGNGFSTRKFRLNGNAVFNAAMDKHYGSESRDSSPARYSSTQSLSTRSSTPVEQSTNSPARNTTPLNGNGASFLPINSIYVNNGPPFLPMNNMHPNNGMFFPPTNSMNPNNVFSPVHSPPSHPQPPFSPHSLQAELERMCNINVGLVNDLKTEREALAAAKVKTEKAEAEARTYSGRAFDFFQQLIIERSAHEQSRDMLDAMREDINAGRFSNTLAREKAEAQVFTLKSQLQEEEEKTTEATRRLEMECLDLSLELRAHEVTRSELTHVRDSTKKNEDEYKAQIAALESRIAEMTLQYDAVKFLVSLENQPNIEEIEAQATGLKVKDETKDLGSKEKKNRDKKNHRVHRKLREVTGIYFE</sequence>
<evidence type="ECO:0000313" key="3">
    <source>
        <dbReference type="EMBL" id="BEI94799.1"/>
    </source>
</evidence>
<dbReference type="RefSeq" id="XP_060460064.1">
    <property type="nucleotide sequence ID" value="XM_060603807.1"/>
</dbReference>
<feature type="compositionally biased region" description="Low complexity" evidence="2">
    <location>
        <begin position="114"/>
        <end position="125"/>
    </location>
</feature>
<evidence type="ECO:0000256" key="1">
    <source>
        <dbReference type="SAM" id="Coils"/>
    </source>
</evidence>
<keyword evidence="4" id="KW-1185">Reference proteome</keyword>
<proteinExistence type="predicted"/>
<accession>A0AA48QYL2</accession>
<reference evidence="3" key="1">
    <citation type="journal article" date="2023" name="BMC Genomics">
        <title>Chromosome-level genome assemblies of Cutaneotrichosporon spp. (Trichosporonales, Basidiomycota) reveal imbalanced evolution between nucleotide sequences and chromosome synteny.</title>
        <authorList>
            <person name="Kobayashi Y."/>
            <person name="Kayamori A."/>
            <person name="Aoki K."/>
            <person name="Shiwa Y."/>
            <person name="Matsutani M."/>
            <person name="Fujita N."/>
            <person name="Sugita T."/>
            <person name="Iwasaki W."/>
            <person name="Tanaka N."/>
            <person name="Takashima M."/>
        </authorList>
    </citation>
    <scope>NUCLEOTIDE SEQUENCE</scope>
    <source>
        <strain evidence="3">HIS019</strain>
    </source>
</reference>
<evidence type="ECO:0000256" key="2">
    <source>
        <dbReference type="SAM" id="MobiDB-lite"/>
    </source>
</evidence>
<organism evidence="3 4">
    <name type="scientific">Cutaneotrichosporon cavernicola</name>
    <dbReference type="NCBI Taxonomy" id="279322"/>
    <lineage>
        <taxon>Eukaryota</taxon>
        <taxon>Fungi</taxon>
        <taxon>Dikarya</taxon>
        <taxon>Basidiomycota</taxon>
        <taxon>Agaricomycotina</taxon>
        <taxon>Tremellomycetes</taxon>
        <taxon>Trichosporonales</taxon>
        <taxon>Trichosporonaceae</taxon>
        <taxon>Cutaneotrichosporon</taxon>
    </lineage>
</organism>
<dbReference type="Proteomes" id="UP001233271">
    <property type="component" value="Chromosome 7b"/>
</dbReference>
<feature type="compositionally biased region" description="Basic and acidic residues" evidence="2">
    <location>
        <begin position="399"/>
        <end position="414"/>
    </location>
</feature>
<keyword evidence="1" id="KW-0175">Coiled coil</keyword>
<dbReference type="KEGG" id="ccac:CcaHIS019_0703800"/>
<protein>
    <submittedName>
        <fullName evidence="3">Uncharacterized protein</fullName>
    </submittedName>
</protein>
<feature type="coiled-coil region" evidence="1">
    <location>
        <begin position="292"/>
        <end position="372"/>
    </location>
</feature>
<dbReference type="GeneID" id="85498669"/>